<dbReference type="EMBL" id="CM035430">
    <property type="protein sequence ID" value="KAH7298815.1"/>
    <property type="molecule type" value="Genomic_DNA"/>
</dbReference>
<accession>A0A8T2RTC1</accession>
<proteinExistence type="predicted"/>
<dbReference type="Proteomes" id="UP000825935">
    <property type="component" value="Chromosome 25"/>
</dbReference>
<protein>
    <submittedName>
        <fullName evidence="1">Uncharacterized protein</fullName>
    </submittedName>
</protein>
<dbReference type="AlphaFoldDB" id="A0A8T2RTC1"/>
<name>A0A8T2RTC1_CERRI</name>
<comment type="caution">
    <text evidence="1">The sequence shown here is derived from an EMBL/GenBank/DDBJ whole genome shotgun (WGS) entry which is preliminary data.</text>
</comment>
<organism evidence="1 2">
    <name type="scientific">Ceratopteris richardii</name>
    <name type="common">Triangle waterfern</name>
    <dbReference type="NCBI Taxonomy" id="49495"/>
    <lineage>
        <taxon>Eukaryota</taxon>
        <taxon>Viridiplantae</taxon>
        <taxon>Streptophyta</taxon>
        <taxon>Embryophyta</taxon>
        <taxon>Tracheophyta</taxon>
        <taxon>Polypodiopsida</taxon>
        <taxon>Polypodiidae</taxon>
        <taxon>Polypodiales</taxon>
        <taxon>Pteridineae</taxon>
        <taxon>Pteridaceae</taxon>
        <taxon>Parkerioideae</taxon>
        <taxon>Ceratopteris</taxon>
    </lineage>
</organism>
<keyword evidence="2" id="KW-1185">Reference proteome</keyword>
<sequence length="64" mass="7500">MCTRVYLRGVPIRAPCINVRVERMEKCDNHEILDAHPFGLWSSTLQKICVGAKHKFNHEIYIFN</sequence>
<evidence type="ECO:0000313" key="2">
    <source>
        <dbReference type="Proteomes" id="UP000825935"/>
    </source>
</evidence>
<reference evidence="1" key="1">
    <citation type="submission" date="2021-08" db="EMBL/GenBank/DDBJ databases">
        <title>WGS assembly of Ceratopteris richardii.</title>
        <authorList>
            <person name="Marchant D.B."/>
            <person name="Chen G."/>
            <person name="Jenkins J."/>
            <person name="Shu S."/>
            <person name="Leebens-Mack J."/>
            <person name="Grimwood J."/>
            <person name="Schmutz J."/>
            <person name="Soltis P."/>
            <person name="Soltis D."/>
            <person name="Chen Z.-H."/>
        </authorList>
    </citation>
    <scope>NUCLEOTIDE SEQUENCE</scope>
    <source>
        <strain evidence="1">Whitten #5841</strain>
        <tissue evidence="1">Leaf</tissue>
    </source>
</reference>
<evidence type="ECO:0000313" key="1">
    <source>
        <dbReference type="EMBL" id="KAH7298815.1"/>
    </source>
</evidence>
<gene>
    <name evidence="1" type="ORF">KP509_25G059900</name>
</gene>